<dbReference type="AlphaFoldDB" id="A0A366HS92"/>
<dbReference type="SUPFAM" id="SSF51445">
    <property type="entry name" value="(Trans)glycosidases"/>
    <property type="match status" value="1"/>
</dbReference>
<keyword evidence="3" id="KW-1185">Reference proteome</keyword>
<feature type="chain" id="PRO_5016751872" description="Cellulase (Glycosyl hydrolase family 5)" evidence="1">
    <location>
        <begin position="28"/>
        <end position="339"/>
    </location>
</feature>
<gene>
    <name evidence="2" type="ORF">DES53_103411</name>
</gene>
<dbReference type="OrthoDB" id="7813231at2"/>
<reference evidence="2 3" key="1">
    <citation type="submission" date="2018-06" db="EMBL/GenBank/DDBJ databases">
        <title>Genomic Encyclopedia of Type Strains, Phase IV (KMG-IV): sequencing the most valuable type-strain genomes for metagenomic binning, comparative biology and taxonomic classification.</title>
        <authorList>
            <person name="Goeker M."/>
        </authorList>
    </citation>
    <scope>NUCLEOTIDE SEQUENCE [LARGE SCALE GENOMIC DNA]</scope>
    <source>
        <strain evidence="2 3">DSM 25532</strain>
    </source>
</reference>
<evidence type="ECO:0008006" key="4">
    <source>
        <dbReference type="Google" id="ProtNLM"/>
    </source>
</evidence>
<evidence type="ECO:0000256" key="1">
    <source>
        <dbReference type="SAM" id="SignalP"/>
    </source>
</evidence>
<feature type="signal peptide" evidence="1">
    <location>
        <begin position="1"/>
        <end position="27"/>
    </location>
</feature>
<evidence type="ECO:0000313" key="3">
    <source>
        <dbReference type="Proteomes" id="UP000253426"/>
    </source>
</evidence>
<protein>
    <recommendedName>
        <fullName evidence="4">Cellulase (Glycosyl hydrolase family 5)</fullName>
    </recommendedName>
</protein>
<keyword evidence="1" id="KW-0732">Signal</keyword>
<dbReference type="InterPro" id="IPR017853">
    <property type="entry name" value="GH"/>
</dbReference>
<organism evidence="2 3">
    <name type="scientific">Roseimicrobium gellanilyticum</name>
    <dbReference type="NCBI Taxonomy" id="748857"/>
    <lineage>
        <taxon>Bacteria</taxon>
        <taxon>Pseudomonadati</taxon>
        <taxon>Verrucomicrobiota</taxon>
        <taxon>Verrucomicrobiia</taxon>
        <taxon>Verrucomicrobiales</taxon>
        <taxon>Verrucomicrobiaceae</taxon>
        <taxon>Roseimicrobium</taxon>
    </lineage>
</organism>
<sequence length="339" mass="37834">MRQRAGACLRAVICVAFAGIMTAMAPAAELTISGTRFQLDGKPFPFTGVSFFNAIYNPTFNASPEVRREWLGQFSRHGINVLRVWAQWDNRRGFVDASPEATLYHPDGTLRAGNVDRLKEILKDADATGFVIELCLFSQESYAHHIRLDPDPQDKAVAALTNELKPWRNLVFQIWNEKSLRTLDMLRVIKAHDPKRLVTNSPGFAGDLGKDDENAALDFLTPHTSRQGAGRTWEIAPREIASLLKKFNKPVVDDEPARNGTSKFGGPKEATQPIDHILHMHAVWEAGGHSVYHHDMFQTGYGTPACPPSGIPEPDFSPYHGAVFDFLANRERYWVGGKE</sequence>
<dbReference type="Gene3D" id="3.20.20.80">
    <property type="entry name" value="Glycosidases"/>
    <property type="match status" value="1"/>
</dbReference>
<dbReference type="EMBL" id="QNRR01000003">
    <property type="protein sequence ID" value="RBP45412.1"/>
    <property type="molecule type" value="Genomic_DNA"/>
</dbReference>
<proteinExistence type="predicted"/>
<accession>A0A366HS92</accession>
<dbReference type="Proteomes" id="UP000253426">
    <property type="component" value="Unassembled WGS sequence"/>
</dbReference>
<comment type="caution">
    <text evidence="2">The sequence shown here is derived from an EMBL/GenBank/DDBJ whole genome shotgun (WGS) entry which is preliminary data.</text>
</comment>
<name>A0A366HS92_9BACT</name>
<evidence type="ECO:0000313" key="2">
    <source>
        <dbReference type="EMBL" id="RBP45412.1"/>
    </source>
</evidence>